<dbReference type="Pfam" id="PF17854">
    <property type="entry name" value="FtsK_alpha"/>
    <property type="match status" value="1"/>
</dbReference>
<dbReference type="GO" id="GO:0016020">
    <property type="term" value="C:membrane"/>
    <property type="evidence" value="ECO:0007669"/>
    <property type="project" value="UniProtKB-SubCell"/>
</dbReference>
<keyword evidence="7" id="KW-0812">Transmembrane</keyword>
<protein>
    <submittedName>
        <fullName evidence="9">DNA translocase FtsK</fullName>
    </submittedName>
</protein>
<dbReference type="PROSITE" id="PS50901">
    <property type="entry name" value="FTSK"/>
    <property type="match status" value="1"/>
</dbReference>
<feature type="compositionally biased region" description="Basic and acidic residues" evidence="6">
    <location>
        <begin position="115"/>
        <end position="152"/>
    </location>
</feature>
<evidence type="ECO:0000256" key="4">
    <source>
        <dbReference type="ARBA" id="ARBA00023125"/>
    </source>
</evidence>
<dbReference type="GO" id="GO:0003677">
    <property type="term" value="F:DNA binding"/>
    <property type="evidence" value="ECO:0007669"/>
    <property type="project" value="UniProtKB-KW"/>
</dbReference>
<feature type="compositionally biased region" description="Acidic residues" evidence="6">
    <location>
        <begin position="805"/>
        <end position="823"/>
    </location>
</feature>
<dbReference type="EMBL" id="JAEQMG010000035">
    <property type="protein sequence ID" value="MBK6087402.1"/>
    <property type="molecule type" value="Genomic_DNA"/>
</dbReference>
<dbReference type="GO" id="GO:0005524">
    <property type="term" value="F:ATP binding"/>
    <property type="evidence" value="ECO:0007669"/>
    <property type="project" value="UniProtKB-UniRule"/>
</dbReference>
<dbReference type="PANTHER" id="PTHR22683:SF41">
    <property type="entry name" value="DNA TRANSLOCASE FTSK"/>
    <property type="match status" value="1"/>
</dbReference>
<dbReference type="InterPro" id="IPR027417">
    <property type="entry name" value="P-loop_NTPase"/>
</dbReference>
<dbReference type="Pfam" id="PF09397">
    <property type="entry name" value="FtsK_gamma"/>
    <property type="match status" value="1"/>
</dbReference>
<feature type="compositionally biased region" description="Basic and acidic residues" evidence="6">
    <location>
        <begin position="164"/>
        <end position="190"/>
    </location>
</feature>
<dbReference type="InterPro" id="IPR036390">
    <property type="entry name" value="WH_DNA-bd_sf"/>
</dbReference>
<organism evidence="9 10">
    <name type="scientific">Ruminococcus difficilis</name>
    <dbReference type="NCBI Taxonomy" id="2763069"/>
    <lineage>
        <taxon>Bacteria</taxon>
        <taxon>Bacillati</taxon>
        <taxon>Bacillota</taxon>
        <taxon>Clostridia</taxon>
        <taxon>Eubacteriales</taxon>
        <taxon>Oscillospiraceae</taxon>
        <taxon>Ruminococcus</taxon>
    </lineage>
</organism>
<dbReference type="Gene3D" id="1.10.10.10">
    <property type="entry name" value="Winged helix-like DNA-binding domain superfamily/Winged helix DNA-binding domain"/>
    <property type="match status" value="1"/>
</dbReference>
<dbReference type="SUPFAM" id="SSF46785">
    <property type="entry name" value="Winged helix' DNA-binding domain"/>
    <property type="match status" value="1"/>
</dbReference>
<accession>A0A934U255</accession>
<proteinExistence type="inferred from homology"/>
<evidence type="ECO:0000313" key="9">
    <source>
        <dbReference type="EMBL" id="MBK6087402.1"/>
    </source>
</evidence>
<sequence>MTAKEKQMAHKGAKIALSAVIVVMVCTLVYLFGRTDFNDGYTYFAALGAAYQKSFALESLCGLIGALLGYPMRALLTTAPAVITSFIILIAAIMVLFGVTLVDIANVAKKGYTRTRERQRQIHEHRNERREERRREREEREEFERLGNRTPEDDYPDYTVPESRSGRRSNDRIDIPLDKPGKKPRAKDAVEIAEEQQDQDIINIIRNANSGVVPDEELSASDVARRISNKKKSRKMSAGAKQPDPGTAEDETVDEYNTDDTFDLKGETRRVGAEVKQNQKTEQAQYVYPSTKLLEPAVDSESESAYMEMQNNATKLIETLNSFGVKANIVDICRGPSVTRYELQPAPGVKISKITNLSDDIALNLAANGVRIEAPIPGKAAVGIEVPNKVTSMVTLRELVETDEFRNHKSKLNCVLGRDISGEIITTDLAKMPHLLIAGTTGSGKSVCVNALLMSILFKATPDEVKLLLVDPKMVEFSKYKGIPHLLVPVVSDAKKAAGALNWAVSEMLQRYRVFSEYDCKGIDSFNELVDKNLAYIEEQKQKPDYDPEAEEQPCLDIDGLKVPTEHMCRIVIAIDELADLMMAAPSEVEESICRLAQMARAAGMHLILATQRPTVNVITGLIKANIPSRIALKVSSQIDSRTILDTGGAEKLIGRGDLLYAPVGAPKPIRVQCCFTRDDEIDRVTAFLKKSHTAEYNKEIEDKIRKIAAEELNGNKGKDNGVSPGNAPEVDSMMEDAIKFVIESGQASTSMLQRRLKVGYARAGRMIDDMEQMGIVGPHQGSKPREVLITMNDWLERNNMLGSPEDDTAGEGEGTSDDDDPW</sequence>
<dbReference type="InterPro" id="IPR002543">
    <property type="entry name" value="FtsK_dom"/>
</dbReference>
<evidence type="ECO:0000256" key="7">
    <source>
        <dbReference type="SAM" id="Phobius"/>
    </source>
</evidence>
<keyword evidence="3 5" id="KW-0067">ATP-binding</keyword>
<dbReference type="AlphaFoldDB" id="A0A934U255"/>
<evidence type="ECO:0000256" key="6">
    <source>
        <dbReference type="SAM" id="MobiDB-lite"/>
    </source>
</evidence>
<feature type="region of interest" description="Disordered" evidence="6">
    <location>
        <begin position="798"/>
        <end position="823"/>
    </location>
</feature>
<comment type="caution">
    <text evidence="9">The sequence shown here is derived from an EMBL/GenBank/DDBJ whole genome shotgun (WGS) entry which is preliminary data.</text>
</comment>
<gene>
    <name evidence="9" type="ORF">JKK62_01840</name>
</gene>
<feature type="transmembrane region" description="Helical" evidence="7">
    <location>
        <begin position="82"/>
        <end position="102"/>
    </location>
</feature>
<evidence type="ECO:0000256" key="1">
    <source>
        <dbReference type="ARBA" id="ARBA00006474"/>
    </source>
</evidence>
<dbReference type="Pfam" id="PF01580">
    <property type="entry name" value="FtsK_SpoIIIE"/>
    <property type="match status" value="1"/>
</dbReference>
<dbReference type="Gene3D" id="3.40.50.300">
    <property type="entry name" value="P-loop containing nucleotide triphosphate hydrolases"/>
    <property type="match status" value="1"/>
</dbReference>
<feature type="transmembrane region" description="Helical" evidence="7">
    <location>
        <begin position="44"/>
        <end position="70"/>
    </location>
</feature>
<evidence type="ECO:0000313" key="10">
    <source>
        <dbReference type="Proteomes" id="UP000633365"/>
    </source>
</evidence>
<keyword evidence="7" id="KW-0472">Membrane</keyword>
<dbReference type="InterPro" id="IPR041027">
    <property type="entry name" value="FtsK_alpha"/>
</dbReference>
<dbReference type="InterPro" id="IPR018541">
    <property type="entry name" value="Ftsk_gamma"/>
</dbReference>
<feature type="binding site" evidence="5">
    <location>
        <begin position="439"/>
        <end position="446"/>
    </location>
    <ligand>
        <name>ATP</name>
        <dbReference type="ChEBI" id="CHEBI:30616"/>
    </ligand>
</feature>
<keyword evidence="10" id="KW-1185">Reference proteome</keyword>
<dbReference type="InterPro" id="IPR050206">
    <property type="entry name" value="FtsK/SpoIIIE/SftA"/>
</dbReference>
<feature type="domain" description="FtsK" evidence="8">
    <location>
        <begin position="422"/>
        <end position="642"/>
    </location>
</feature>
<reference evidence="9" key="1">
    <citation type="submission" date="2021-01" db="EMBL/GenBank/DDBJ databases">
        <title>Genome public.</title>
        <authorList>
            <person name="Liu C."/>
            <person name="Sun Q."/>
        </authorList>
    </citation>
    <scope>NUCLEOTIDE SEQUENCE</scope>
    <source>
        <strain evidence="9">M6</strain>
    </source>
</reference>
<comment type="similarity">
    <text evidence="1">Belongs to the FtsK/SpoIIIE/SftA family.</text>
</comment>
<feature type="transmembrane region" description="Helical" evidence="7">
    <location>
        <begin position="12"/>
        <end position="32"/>
    </location>
</feature>
<dbReference type="SMART" id="SM00843">
    <property type="entry name" value="Ftsk_gamma"/>
    <property type="match status" value="1"/>
</dbReference>
<dbReference type="Gene3D" id="3.30.980.40">
    <property type="match status" value="1"/>
</dbReference>
<dbReference type="InterPro" id="IPR036388">
    <property type="entry name" value="WH-like_DNA-bd_sf"/>
</dbReference>
<dbReference type="Proteomes" id="UP000633365">
    <property type="component" value="Unassembled WGS sequence"/>
</dbReference>
<evidence type="ECO:0000256" key="5">
    <source>
        <dbReference type="PROSITE-ProRule" id="PRU00289"/>
    </source>
</evidence>
<keyword evidence="7" id="KW-1133">Transmembrane helix</keyword>
<feature type="region of interest" description="Disordered" evidence="6">
    <location>
        <begin position="115"/>
        <end position="190"/>
    </location>
</feature>
<name>A0A934U255_9FIRM</name>
<evidence type="ECO:0000259" key="8">
    <source>
        <dbReference type="PROSITE" id="PS50901"/>
    </source>
</evidence>
<keyword evidence="4" id="KW-0238">DNA-binding</keyword>
<dbReference type="SUPFAM" id="SSF52540">
    <property type="entry name" value="P-loop containing nucleoside triphosphate hydrolases"/>
    <property type="match status" value="1"/>
</dbReference>
<keyword evidence="2 5" id="KW-0547">Nucleotide-binding</keyword>
<evidence type="ECO:0000256" key="3">
    <source>
        <dbReference type="ARBA" id="ARBA00022840"/>
    </source>
</evidence>
<dbReference type="PANTHER" id="PTHR22683">
    <property type="entry name" value="SPORULATION PROTEIN RELATED"/>
    <property type="match status" value="1"/>
</dbReference>
<feature type="region of interest" description="Disordered" evidence="6">
    <location>
        <begin position="228"/>
        <end position="253"/>
    </location>
</feature>
<evidence type="ECO:0000256" key="2">
    <source>
        <dbReference type="ARBA" id="ARBA00022741"/>
    </source>
</evidence>